<reference evidence="1 2" key="1">
    <citation type="submission" date="2015-09" db="EMBL/GenBank/DDBJ databases">
        <title>A metagenomics-based metabolic model of nitrate-dependent anaerobic oxidation of methane by Methanoperedens-like archaea.</title>
        <authorList>
            <person name="Arshad A."/>
            <person name="Speth D.R."/>
            <person name="De Graaf R.M."/>
            <person name="Op Den Camp H.J."/>
            <person name="Jetten M.S."/>
            <person name="Welte C.U."/>
        </authorList>
    </citation>
    <scope>NUCLEOTIDE SEQUENCE [LARGE SCALE GENOMIC DNA]</scope>
</reference>
<organism evidence="1 2">
    <name type="scientific">Candidatus Methanoperedens nitratireducens</name>
    <dbReference type="NCBI Taxonomy" id="1392998"/>
    <lineage>
        <taxon>Archaea</taxon>
        <taxon>Methanobacteriati</taxon>
        <taxon>Methanobacteriota</taxon>
        <taxon>Stenosarchaea group</taxon>
        <taxon>Methanomicrobia</taxon>
        <taxon>Methanosarcinales</taxon>
        <taxon>ANME-2 cluster</taxon>
        <taxon>Candidatus Methanoperedentaceae</taxon>
        <taxon>Candidatus Methanoperedens</taxon>
    </lineage>
</organism>
<accession>A0A0P7ZFH6</accession>
<proteinExistence type="predicted"/>
<gene>
    <name evidence="1" type="ORF">MPEBLZ_01915</name>
</gene>
<name>A0A0P7ZFH6_9EURY</name>
<dbReference type="InterPro" id="IPR027417">
    <property type="entry name" value="P-loop_NTPase"/>
</dbReference>
<comment type="caution">
    <text evidence="1">The sequence shown here is derived from an EMBL/GenBank/DDBJ whole genome shotgun (WGS) entry which is preliminary data.</text>
</comment>
<dbReference type="SUPFAM" id="SSF52540">
    <property type="entry name" value="P-loop containing nucleoside triphosphate hydrolases"/>
    <property type="match status" value="1"/>
</dbReference>
<evidence type="ECO:0000313" key="2">
    <source>
        <dbReference type="Proteomes" id="UP000050360"/>
    </source>
</evidence>
<sequence length="369" mass="41838">MDILDTSAHSKEESVRILSRELEKNPILMLTGPQGGGKTTLAIKLLSENVGAYLEGRGRAAQPVVLIRKDFVEKMKSELYEKRKLPIFEGDEPVYVDVSVYDQIKLLVENIFDVMELGEPELIKEITLLTKKMGVVPKAIELVASDEELVKRRLARHLDAKERLSALIEKEKKYGIESNLWGIQGAKITDVINREGVTDYDEDQISRTIKDFDRVIPTKDMTLEDCLQKMIEISNNENKESGFLVEHSDEGERIISDLIVGKGANSIIGVTLLEIYVGFRQNRSLYRAYKHAKEGKLEVIHSYTPMLQEFEYNANPWNPPLSIEIPVLSSADIAASERFDIMVSVIRPDGIVESSSKKRKKELEEMLFI</sequence>
<dbReference type="Proteomes" id="UP000050360">
    <property type="component" value="Unassembled WGS sequence"/>
</dbReference>
<evidence type="ECO:0000313" key="1">
    <source>
        <dbReference type="EMBL" id="KPQ43532.1"/>
    </source>
</evidence>
<dbReference type="AlphaFoldDB" id="A0A0P7ZFH6"/>
<dbReference type="Gene3D" id="3.40.50.300">
    <property type="entry name" value="P-loop containing nucleotide triphosphate hydrolases"/>
    <property type="match status" value="1"/>
</dbReference>
<protein>
    <submittedName>
        <fullName evidence="1">Uncharacterized protein</fullName>
    </submittedName>
</protein>
<dbReference type="EMBL" id="LKCM01000139">
    <property type="protein sequence ID" value="KPQ43532.1"/>
    <property type="molecule type" value="Genomic_DNA"/>
</dbReference>